<organism evidence="2 3">
    <name type="scientific">Bradyrhizobium niftali</name>
    <dbReference type="NCBI Taxonomy" id="2560055"/>
    <lineage>
        <taxon>Bacteria</taxon>
        <taxon>Pseudomonadati</taxon>
        <taxon>Pseudomonadota</taxon>
        <taxon>Alphaproteobacteria</taxon>
        <taxon>Hyphomicrobiales</taxon>
        <taxon>Nitrobacteraceae</taxon>
        <taxon>Bradyrhizobium</taxon>
    </lineage>
</organism>
<comment type="caution">
    <text evidence="2">The sequence shown here is derived from an EMBL/GenBank/DDBJ whole genome shotgun (WGS) entry which is preliminary data.</text>
</comment>
<feature type="region of interest" description="Disordered" evidence="1">
    <location>
        <begin position="1"/>
        <end position="28"/>
    </location>
</feature>
<dbReference type="EMBL" id="SPQT01000011">
    <property type="protein sequence ID" value="TFV46402.1"/>
    <property type="molecule type" value="Genomic_DNA"/>
</dbReference>
<protein>
    <submittedName>
        <fullName evidence="2">Uncharacterized protein</fullName>
    </submittedName>
</protein>
<feature type="compositionally biased region" description="Basic and acidic residues" evidence="1">
    <location>
        <begin position="16"/>
        <end position="28"/>
    </location>
</feature>
<name>A0A4Y9LUD2_9BRAD</name>
<sequence length="66" mass="7189">MTTARDDGAQLHQHRHCEEPSRRSNPDCLHGESLDCFAALAMTGVEAVAVPVVRQHSGTSQAVIRH</sequence>
<evidence type="ECO:0000313" key="3">
    <source>
        <dbReference type="Proteomes" id="UP000297966"/>
    </source>
</evidence>
<dbReference type="Proteomes" id="UP000297966">
    <property type="component" value="Unassembled WGS sequence"/>
</dbReference>
<gene>
    <name evidence="2" type="ORF">E4K65_20430</name>
</gene>
<evidence type="ECO:0000256" key="1">
    <source>
        <dbReference type="SAM" id="MobiDB-lite"/>
    </source>
</evidence>
<accession>A0A4Y9LUD2</accession>
<evidence type="ECO:0000313" key="2">
    <source>
        <dbReference type="EMBL" id="TFV46402.1"/>
    </source>
</evidence>
<dbReference type="OrthoDB" id="8253490at2"/>
<dbReference type="AlphaFoldDB" id="A0A4Y9LUD2"/>
<reference evidence="2 3" key="1">
    <citation type="submission" date="2019-03" db="EMBL/GenBank/DDBJ databases">
        <title>Bradyrhizobium diversity isolated from nodules of Chamaecrista fasciculata.</title>
        <authorList>
            <person name="Klepa M.S."/>
            <person name="Urquiaga M.O."/>
            <person name="Hungria M."/>
            <person name="Delamuta J.R."/>
        </authorList>
    </citation>
    <scope>NUCLEOTIDE SEQUENCE [LARGE SCALE GENOMIC DNA]</scope>
    <source>
        <strain evidence="2 3">CNPSo 3448</strain>
    </source>
</reference>
<proteinExistence type="predicted"/>
<keyword evidence="3" id="KW-1185">Reference proteome</keyword>